<dbReference type="Gene3D" id="3.40.50.720">
    <property type="entry name" value="NAD(P)-binding Rossmann-like Domain"/>
    <property type="match status" value="1"/>
</dbReference>
<dbReference type="PANTHER" id="PTHR43639:SF1">
    <property type="entry name" value="SHORT-CHAIN DEHYDROGENASE_REDUCTASE FAMILY PROTEIN"/>
    <property type="match status" value="1"/>
</dbReference>
<gene>
    <name evidence="3" type="ORF">GCL57_09485</name>
</gene>
<dbReference type="PANTHER" id="PTHR43639">
    <property type="entry name" value="OXIDOREDUCTASE, SHORT-CHAIN DEHYDROGENASE/REDUCTASE FAMILY (AFU_ORTHOLOGUE AFUA_5G02870)"/>
    <property type="match status" value="1"/>
</dbReference>
<dbReference type="AlphaFoldDB" id="A0A833JEB9"/>
<evidence type="ECO:0000313" key="4">
    <source>
        <dbReference type="Proteomes" id="UP000442694"/>
    </source>
</evidence>
<evidence type="ECO:0000256" key="2">
    <source>
        <dbReference type="ARBA" id="ARBA00023002"/>
    </source>
</evidence>
<dbReference type="InterPro" id="IPR036291">
    <property type="entry name" value="NAD(P)-bd_dom_sf"/>
</dbReference>
<dbReference type="PROSITE" id="PS00061">
    <property type="entry name" value="ADH_SHORT"/>
    <property type="match status" value="1"/>
</dbReference>
<dbReference type="GO" id="GO:0016491">
    <property type="term" value="F:oxidoreductase activity"/>
    <property type="evidence" value="ECO:0007669"/>
    <property type="project" value="UniProtKB-KW"/>
</dbReference>
<comment type="similarity">
    <text evidence="1">Belongs to the short-chain dehydrogenases/reductases (SDR) family.</text>
</comment>
<dbReference type="PRINTS" id="PR00080">
    <property type="entry name" value="SDRFAMILY"/>
</dbReference>
<dbReference type="Proteomes" id="UP000442694">
    <property type="component" value="Unassembled WGS sequence"/>
</dbReference>
<dbReference type="CDD" id="cd05233">
    <property type="entry name" value="SDR_c"/>
    <property type="match status" value="1"/>
</dbReference>
<dbReference type="EMBL" id="WFLN01000007">
    <property type="protein sequence ID" value="KAB8029764.1"/>
    <property type="molecule type" value="Genomic_DNA"/>
</dbReference>
<keyword evidence="2" id="KW-0560">Oxidoreductase</keyword>
<name>A0A833JEB9_9BACT</name>
<protein>
    <submittedName>
        <fullName evidence="3">SDR family oxidoreductase</fullName>
    </submittedName>
</protein>
<dbReference type="PRINTS" id="PR00081">
    <property type="entry name" value="GDHRDH"/>
</dbReference>
<evidence type="ECO:0000256" key="1">
    <source>
        <dbReference type="ARBA" id="ARBA00006484"/>
    </source>
</evidence>
<reference evidence="3 4" key="1">
    <citation type="submission" date="2019-10" db="EMBL/GenBank/DDBJ databases">
        <title>New genus of Silvanigrellaceae.</title>
        <authorList>
            <person name="Pitt A."/>
            <person name="Hahn M.W."/>
        </authorList>
    </citation>
    <scope>NUCLEOTIDE SEQUENCE [LARGE SCALE GENOMIC DNA]</scope>
    <source>
        <strain evidence="3 4">33A1-SZDP</strain>
    </source>
</reference>
<dbReference type="Pfam" id="PF13561">
    <property type="entry name" value="adh_short_C2"/>
    <property type="match status" value="1"/>
</dbReference>
<dbReference type="SUPFAM" id="SSF51735">
    <property type="entry name" value="NAD(P)-binding Rossmann-fold domains"/>
    <property type="match status" value="1"/>
</dbReference>
<sequence length="240" mass="26418">MFNISGKKIVLSGATSGIGKSFALFLAEQKCELILIAKDEIKAKALEKELLKFNTKFRFEIMDIKNPKPFHTDKVDVLINCAGIVPKSPLQEITDNSFNETMQTNVNSIIKLSNLLVNKMQNGSCIVNIISGMAYLTKENYGMYSISKAAAEHLTRFQALEFGKLGIRVNGISPGYIAVERNIESYEKANKEIMFHNSIIKRPGTPSEILGALQFLISNAASYMTGTILNVDGGFAAKVI</sequence>
<evidence type="ECO:0000313" key="3">
    <source>
        <dbReference type="EMBL" id="KAB8029764.1"/>
    </source>
</evidence>
<dbReference type="InterPro" id="IPR020904">
    <property type="entry name" value="Sc_DH/Rdtase_CS"/>
</dbReference>
<comment type="caution">
    <text evidence="3">The sequence shown here is derived from an EMBL/GenBank/DDBJ whole genome shotgun (WGS) entry which is preliminary data.</text>
</comment>
<proteinExistence type="inferred from homology"/>
<keyword evidence="4" id="KW-1185">Reference proteome</keyword>
<dbReference type="InterPro" id="IPR002347">
    <property type="entry name" value="SDR_fam"/>
</dbReference>
<dbReference type="RefSeq" id="WP_152213107.1">
    <property type="nucleotide sequence ID" value="NZ_WFLN01000007.1"/>
</dbReference>
<accession>A0A833JEB9</accession>
<organism evidence="3 4">
    <name type="scientific">Fluviispira multicolorata</name>
    <dbReference type="NCBI Taxonomy" id="2654512"/>
    <lineage>
        <taxon>Bacteria</taxon>
        <taxon>Pseudomonadati</taxon>
        <taxon>Bdellovibrionota</taxon>
        <taxon>Oligoflexia</taxon>
        <taxon>Silvanigrellales</taxon>
        <taxon>Silvanigrellaceae</taxon>
        <taxon>Fluviispira</taxon>
    </lineage>
</organism>